<comment type="subunit">
    <text evidence="11">Homohexamer.</text>
</comment>
<evidence type="ECO:0000256" key="3">
    <source>
        <dbReference type="ARBA" id="ARBA00007614"/>
    </source>
</evidence>
<evidence type="ECO:0000256" key="9">
    <source>
        <dbReference type="ARBA" id="ARBA00022975"/>
    </source>
</evidence>
<evidence type="ECO:0000256" key="11">
    <source>
        <dbReference type="HAMAP-Rule" id="MF_01220"/>
    </source>
</evidence>
<comment type="subcellular location">
    <subcellularLocation>
        <location evidence="1 11">Cytoplasm</location>
    </subcellularLocation>
</comment>
<keyword evidence="4 11" id="KW-0963">Cytoplasm</keyword>
<dbReference type="UniPathway" id="UPA00159">
    <property type="reaction ID" value="UER00275"/>
</dbReference>
<name>A0A1I1XLC4_THETY</name>
<dbReference type="GO" id="GO:0033862">
    <property type="term" value="F:UMP kinase activity"/>
    <property type="evidence" value="ECO:0007669"/>
    <property type="project" value="UniProtKB-EC"/>
</dbReference>
<dbReference type="EC" id="2.7.4.22" evidence="11"/>
<feature type="binding site" evidence="11">
    <location>
        <position position="55"/>
    </location>
    <ligand>
        <name>UMP</name>
        <dbReference type="ChEBI" id="CHEBI:57865"/>
    </ligand>
</feature>
<dbReference type="CDD" id="cd04254">
    <property type="entry name" value="AAK_UMPK-PyrH-Ec"/>
    <property type="match status" value="1"/>
</dbReference>
<dbReference type="PIRSF" id="PIRSF005650">
    <property type="entry name" value="Uridylate_kin"/>
    <property type="match status" value="1"/>
</dbReference>
<keyword evidence="9 11" id="KW-0665">Pyrimidine biosynthesis</keyword>
<proteinExistence type="inferred from homology"/>
<dbReference type="GO" id="GO:0044210">
    <property type="term" value="P:'de novo' CTP biosynthetic process"/>
    <property type="evidence" value="ECO:0007669"/>
    <property type="project" value="UniProtKB-UniRule"/>
</dbReference>
<keyword evidence="6 11" id="KW-0547">Nucleotide-binding</keyword>
<dbReference type="InterPro" id="IPR015963">
    <property type="entry name" value="Uridylate_kinase_bac"/>
</dbReference>
<evidence type="ECO:0000313" key="13">
    <source>
        <dbReference type="EMBL" id="SDF24683.1"/>
    </source>
</evidence>
<evidence type="ECO:0000256" key="8">
    <source>
        <dbReference type="ARBA" id="ARBA00022840"/>
    </source>
</evidence>
<evidence type="ECO:0000256" key="5">
    <source>
        <dbReference type="ARBA" id="ARBA00022679"/>
    </source>
</evidence>
<evidence type="ECO:0000256" key="10">
    <source>
        <dbReference type="ARBA" id="ARBA00047767"/>
    </source>
</evidence>
<feature type="binding site" evidence="11">
    <location>
        <position position="149"/>
    </location>
    <ligand>
        <name>ATP</name>
        <dbReference type="ChEBI" id="CHEBI:30616"/>
    </ligand>
</feature>
<dbReference type="Gene3D" id="3.40.1160.10">
    <property type="entry name" value="Acetylglutamate kinase-like"/>
    <property type="match status" value="1"/>
</dbReference>
<comment type="function">
    <text evidence="11">Catalyzes the reversible phosphorylation of UMP to UDP.</text>
</comment>
<dbReference type="InterPro" id="IPR011817">
    <property type="entry name" value="Uridylate_kinase"/>
</dbReference>
<evidence type="ECO:0000256" key="7">
    <source>
        <dbReference type="ARBA" id="ARBA00022777"/>
    </source>
</evidence>
<feature type="domain" description="Aspartate/glutamate/uridylate kinase" evidence="12">
    <location>
        <begin position="12"/>
        <end position="197"/>
    </location>
</feature>
<dbReference type="Proteomes" id="UP000183404">
    <property type="component" value="Unassembled WGS sequence"/>
</dbReference>
<dbReference type="EMBL" id="FNBS01000007">
    <property type="protein sequence ID" value="SDF24683.1"/>
    <property type="molecule type" value="Genomic_DNA"/>
</dbReference>
<evidence type="ECO:0000259" key="12">
    <source>
        <dbReference type="Pfam" id="PF00696"/>
    </source>
</evidence>
<keyword evidence="7 11" id="KW-0418">Kinase</keyword>
<reference evidence="13 14" key="1">
    <citation type="submission" date="2016-10" db="EMBL/GenBank/DDBJ databases">
        <authorList>
            <person name="de Groot N.N."/>
        </authorList>
    </citation>
    <scope>NUCLEOTIDE SEQUENCE [LARGE SCALE GENOMIC DNA]</scope>
    <source>
        <strain evidence="13 14">DSM 569</strain>
    </source>
</reference>
<sequence>MAGNKGFGIDFDTVNRIADEIKEVKEMGVQIGLVVGGGNIWRGREGIGMDRTTADHMGMLATVINALALQDALEQRGVPTRVQTAIEMRAIAEPYIRRRAIRHLEKGRVVIFAAGTGNPFFSTDTAASLRAAEIDAEVILLAKKVDGVYDKDPNKYKDAVKFKELSYLDVLNKGLGVMDSTATSLCMDNKIPIIVFDLTTYGNIKKVVTGKDIGTIVKEV</sequence>
<dbReference type="NCBIfam" id="TIGR02075">
    <property type="entry name" value="pyrH_bact"/>
    <property type="match status" value="1"/>
</dbReference>
<feature type="binding site" evidence="11">
    <location>
        <position position="38"/>
    </location>
    <ligand>
        <name>ATP</name>
        <dbReference type="ChEBI" id="CHEBI:30616"/>
    </ligand>
</feature>
<keyword evidence="11" id="KW-0021">Allosteric enzyme</keyword>
<dbReference type="InterPro" id="IPR001048">
    <property type="entry name" value="Asp/Glu/Uridylate_kinase"/>
</dbReference>
<accession>A0A1I1XLC4</accession>
<feature type="region of interest" description="Involved in allosteric activation by GTP" evidence="11">
    <location>
        <begin position="3"/>
        <end position="8"/>
    </location>
</feature>
<comment type="activity regulation">
    <text evidence="11">Allosterically activated by GTP. Inhibited by UTP.</text>
</comment>
<dbReference type="Pfam" id="PF00696">
    <property type="entry name" value="AA_kinase"/>
    <property type="match status" value="1"/>
</dbReference>
<evidence type="ECO:0000256" key="2">
    <source>
        <dbReference type="ARBA" id="ARBA00004791"/>
    </source>
</evidence>
<dbReference type="InterPro" id="IPR036393">
    <property type="entry name" value="AceGlu_kinase-like_sf"/>
</dbReference>
<feature type="binding site" evidence="11">
    <location>
        <position position="37"/>
    </location>
    <ligand>
        <name>UMP</name>
        <dbReference type="ChEBI" id="CHEBI:57865"/>
    </ligand>
</feature>
<keyword evidence="8 11" id="KW-0067">ATP-binding</keyword>
<organism evidence="13 14">
    <name type="scientific">Thermoanaerobacter thermohydrosulfuricus</name>
    <name type="common">Clostridium thermohydrosulfuricum</name>
    <dbReference type="NCBI Taxonomy" id="1516"/>
    <lineage>
        <taxon>Bacteria</taxon>
        <taxon>Bacillati</taxon>
        <taxon>Bacillota</taxon>
        <taxon>Clostridia</taxon>
        <taxon>Thermoanaerobacterales</taxon>
        <taxon>Thermoanaerobacteraceae</taxon>
        <taxon>Thermoanaerobacter</taxon>
    </lineage>
</organism>
<gene>
    <name evidence="11" type="primary">pyrH</name>
    <name evidence="13" type="ORF">SAMN04244560_00462</name>
</gene>
<feature type="binding site" evidence="11">
    <location>
        <position position="152"/>
    </location>
    <ligand>
        <name>ATP</name>
        <dbReference type="ChEBI" id="CHEBI:30616"/>
    </ligand>
</feature>
<comment type="caution">
    <text evidence="11">Lacks conserved residue(s) required for the propagation of feature annotation.</text>
</comment>
<evidence type="ECO:0000313" key="14">
    <source>
        <dbReference type="Proteomes" id="UP000183404"/>
    </source>
</evidence>
<dbReference type="GO" id="GO:0005737">
    <property type="term" value="C:cytoplasm"/>
    <property type="evidence" value="ECO:0007669"/>
    <property type="project" value="UniProtKB-SubCell"/>
</dbReference>
<feature type="binding site" evidence="11">
    <location>
        <position position="42"/>
    </location>
    <ligand>
        <name>ATP</name>
        <dbReference type="ChEBI" id="CHEBI:30616"/>
    </ligand>
</feature>
<evidence type="ECO:0000256" key="1">
    <source>
        <dbReference type="ARBA" id="ARBA00004496"/>
    </source>
</evidence>
<protein>
    <recommendedName>
        <fullName evidence="11">Uridylate kinase</fullName>
        <shortName evidence="11">UK</shortName>
        <ecNumber evidence="11">2.7.4.22</ecNumber>
    </recommendedName>
    <alternativeName>
        <fullName evidence="11">Uridine monophosphate kinase</fullName>
        <shortName evidence="11">UMP kinase</shortName>
        <shortName evidence="11">UMPK</shortName>
    </alternativeName>
</protein>
<dbReference type="SUPFAM" id="SSF53633">
    <property type="entry name" value="Carbamate kinase-like"/>
    <property type="match status" value="1"/>
</dbReference>
<dbReference type="GO" id="GO:0006225">
    <property type="term" value="P:UDP biosynthetic process"/>
    <property type="evidence" value="ECO:0007669"/>
    <property type="project" value="TreeGrafter"/>
</dbReference>
<feature type="binding site" evidence="11">
    <location>
        <begin position="116"/>
        <end position="123"/>
    </location>
    <ligand>
        <name>UMP</name>
        <dbReference type="ChEBI" id="CHEBI:57865"/>
    </ligand>
</feature>
<comment type="pathway">
    <text evidence="2 11">Pyrimidine metabolism; CTP biosynthesis via de novo pathway; UDP from UMP (UMPK route): step 1/1.</text>
</comment>
<comment type="catalytic activity">
    <reaction evidence="10 11">
        <text>UMP + ATP = UDP + ADP</text>
        <dbReference type="Rhea" id="RHEA:24400"/>
        <dbReference type="ChEBI" id="CHEBI:30616"/>
        <dbReference type="ChEBI" id="CHEBI:57865"/>
        <dbReference type="ChEBI" id="CHEBI:58223"/>
        <dbReference type="ChEBI" id="CHEBI:456216"/>
        <dbReference type="EC" id="2.7.4.22"/>
    </reaction>
</comment>
<comment type="similarity">
    <text evidence="3 11">Belongs to the UMP kinase family.</text>
</comment>
<evidence type="ECO:0000256" key="4">
    <source>
        <dbReference type="ARBA" id="ARBA00022490"/>
    </source>
</evidence>
<dbReference type="PANTHER" id="PTHR42833">
    <property type="entry name" value="URIDYLATE KINASE"/>
    <property type="match status" value="1"/>
</dbReference>
<dbReference type="PANTHER" id="PTHR42833:SF4">
    <property type="entry name" value="URIDYLATE KINASE PUMPKIN, CHLOROPLASTIC"/>
    <property type="match status" value="1"/>
</dbReference>
<keyword evidence="5 11" id="KW-0808">Transferase</keyword>
<dbReference type="FunFam" id="3.40.1160.10:FF:000001">
    <property type="entry name" value="Uridylate kinase"/>
    <property type="match status" value="1"/>
</dbReference>
<dbReference type="AlphaFoldDB" id="A0A1I1XLC4"/>
<dbReference type="GO" id="GO:0005524">
    <property type="term" value="F:ATP binding"/>
    <property type="evidence" value="ECO:0007669"/>
    <property type="project" value="UniProtKB-KW"/>
</dbReference>
<evidence type="ECO:0000256" key="6">
    <source>
        <dbReference type="ARBA" id="ARBA00022741"/>
    </source>
</evidence>
<dbReference type="HAMAP" id="MF_01220_B">
    <property type="entry name" value="PyrH_B"/>
    <property type="match status" value="1"/>
</dbReference>